<comment type="caution">
    <text evidence="2">The sequence shown here is derived from an EMBL/GenBank/DDBJ whole genome shotgun (WGS) entry which is preliminary data.</text>
</comment>
<organism evidence="2 3">
    <name type="scientific">Thalictrum thalictroides</name>
    <name type="common">Rue-anemone</name>
    <name type="synonym">Anemone thalictroides</name>
    <dbReference type="NCBI Taxonomy" id="46969"/>
    <lineage>
        <taxon>Eukaryota</taxon>
        <taxon>Viridiplantae</taxon>
        <taxon>Streptophyta</taxon>
        <taxon>Embryophyta</taxon>
        <taxon>Tracheophyta</taxon>
        <taxon>Spermatophyta</taxon>
        <taxon>Magnoliopsida</taxon>
        <taxon>Ranunculales</taxon>
        <taxon>Ranunculaceae</taxon>
        <taxon>Thalictroideae</taxon>
        <taxon>Thalictrum</taxon>
    </lineage>
</organism>
<dbReference type="Pfam" id="PF08387">
    <property type="entry name" value="FBD"/>
    <property type="match status" value="1"/>
</dbReference>
<reference evidence="2 3" key="1">
    <citation type="submission" date="2020-06" db="EMBL/GenBank/DDBJ databases">
        <title>Transcriptomic and genomic resources for Thalictrum thalictroides and T. hernandezii: Facilitating candidate gene discovery in an emerging model plant lineage.</title>
        <authorList>
            <person name="Arias T."/>
            <person name="Riano-Pachon D.M."/>
            <person name="Di Stilio V.S."/>
        </authorList>
    </citation>
    <scope>NUCLEOTIDE SEQUENCE [LARGE SCALE GENOMIC DNA]</scope>
    <source>
        <strain evidence="3">cv. WT478/WT964</strain>
        <tissue evidence="2">Leaves</tissue>
    </source>
</reference>
<dbReference type="OrthoDB" id="1574614at2759"/>
<accession>A0A7J6W5I1</accession>
<keyword evidence="3" id="KW-1185">Reference proteome</keyword>
<evidence type="ECO:0000259" key="1">
    <source>
        <dbReference type="Pfam" id="PF08387"/>
    </source>
</evidence>
<dbReference type="PANTHER" id="PTHR31900:SF32">
    <property type="entry name" value="F-BOX_RNI_FBD-LIKE DOMAIN PROTEIN"/>
    <property type="match status" value="1"/>
</dbReference>
<gene>
    <name evidence="2" type="ORF">FRX31_017782</name>
</gene>
<dbReference type="PANTHER" id="PTHR31900">
    <property type="entry name" value="F-BOX/RNI SUPERFAMILY PROTEIN-RELATED"/>
    <property type="match status" value="1"/>
</dbReference>
<dbReference type="EMBL" id="JABWDY010021130">
    <property type="protein sequence ID" value="KAF5192629.1"/>
    <property type="molecule type" value="Genomic_DNA"/>
</dbReference>
<proteinExistence type="predicted"/>
<dbReference type="InterPro" id="IPR050232">
    <property type="entry name" value="FBL13/AtMIF1-like"/>
</dbReference>
<evidence type="ECO:0000313" key="2">
    <source>
        <dbReference type="EMBL" id="KAF5192629.1"/>
    </source>
</evidence>
<feature type="domain" description="FBD" evidence="1">
    <location>
        <begin position="265"/>
        <end position="296"/>
    </location>
</feature>
<evidence type="ECO:0000313" key="3">
    <source>
        <dbReference type="Proteomes" id="UP000554482"/>
    </source>
</evidence>
<dbReference type="AlphaFoldDB" id="A0A7J6W5I1"/>
<protein>
    <recommendedName>
        <fullName evidence="1">FBD domain-containing protein</fullName>
    </recommendedName>
</protein>
<name>A0A7J6W5I1_THATH</name>
<dbReference type="InterPro" id="IPR006566">
    <property type="entry name" value="FBD"/>
</dbReference>
<sequence>MLVMNDDHQFYVMKAYKFVEFVTKVLSLRDNSTIKCFHLCYWFAVHDNVISHETTDQWIKLIVRNNVEEVCLEDVDVVPSTLQCLGNMIKTLKLINAFVCSDHDYYPSDPDNDLIKLNLTCLTLENLIIEDSDDHLDRITIHGPCLTFLMIKNGTGLGYPLRAVADRELKICTPNLRQLYLKGGFLSDYSLKNLCSLDNAQVDTTVRHNDDNTKEYAVDDWCLNKLLKGLVHTKSLTLSADAFQEYRQSLTKEEGYSHNIFPKMKSVEIKGIDGTDEEFKFLKFVLKVALKLEKVTVPTRPTRALSKNALQKLAELYKKIQDLHRSSASVAMLLNSCVPKHLGKEILL</sequence>
<dbReference type="Proteomes" id="UP000554482">
    <property type="component" value="Unassembled WGS sequence"/>
</dbReference>